<proteinExistence type="predicted"/>
<reference evidence="3" key="1">
    <citation type="submission" date="2021-02" db="EMBL/GenBank/DDBJ databases">
        <authorList>
            <person name="Dougan E. K."/>
            <person name="Rhodes N."/>
            <person name="Thang M."/>
            <person name="Chan C."/>
        </authorList>
    </citation>
    <scope>NUCLEOTIDE SEQUENCE</scope>
</reference>
<organism evidence="3 4">
    <name type="scientific">Polarella glacialis</name>
    <name type="common">Dinoflagellate</name>
    <dbReference type="NCBI Taxonomy" id="89957"/>
    <lineage>
        <taxon>Eukaryota</taxon>
        <taxon>Sar</taxon>
        <taxon>Alveolata</taxon>
        <taxon>Dinophyceae</taxon>
        <taxon>Suessiales</taxon>
        <taxon>Suessiaceae</taxon>
        <taxon>Polarella</taxon>
    </lineage>
</organism>
<dbReference type="Pfam" id="PF26188">
    <property type="entry name" value="RESC6"/>
    <property type="match status" value="1"/>
</dbReference>
<feature type="compositionally biased region" description="Basic and acidic residues" evidence="1">
    <location>
        <begin position="41"/>
        <end position="58"/>
    </location>
</feature>
<dbReference type="EMBL" id="CAJNNW010025745">
    <property type="protein sequence ID" value="CAE8679175.1"/>
    <property type="molecule type" value="Genomic_DNA"/>
</dbReference>
<accession>A0A813JIR0</accession>
<feature type="compositionally biased region" description="Low complexity" evidence="1">
    <location>
        <begin position="126"/>
        <end position="145"/>
    </location>
</feature>
<dbReference type="PANTHER" id="PTHR21228">
    <property type="entry name" value="FAST LEU-RICH DOMAIN-CONTAINING"/>
    <property type="match status" value="1"/>
</dbReference>
<feature type="compositionally biased region" description="Low complexity" evidence="1">
    <location>
        <begin position="1"/>
        <end position="15"/>
    </location>
</feature>
<evidence type="ECO:0000313" key="4">
    <source>
        <dbReference type="Proteomes" id="UP000626109"/>
    </source>
</evidence>
<dbReference type="GO" id="GO:0044528">
    <property type="term" value="P:regulation of mitochondrial mRNA stability"/>
    <property type="evidence" value="ECO:0007669"/>
    <property type="project" value="TreeGrafter"/>
</dbReference>
<dbReference type="Gene3D" id="3.40.50.150">
    <property type="entry name" value="Vaccinia Virus protein VP39"/>
    <property type="match status" value="1"/>
</dbReference>
<dbReference type="InterPro" id="IPR019410">
    <property type="entry name" value="Methyltransf_16"/>
</dbReference>
<comment type="caution">
    <text evidence="3">The sequence shown here is derived from an EMBL/GenBank/DDBJ whole genome shotgun (WGS) entry which is preliminary data.</text>
</comment>
<dbReference type="Proteomes" id="UP000626109">
    <property type="component" value="Unassembled WGS sequence"/>
</dbReference>
<dbReference type="InterPro" id="IPR029063">
    <property type="entry name" value="SAM-dependent_MTases_sf"/>
</dbReference>
<feature type="compositionally biased region" description="Low complexity" evidence="1">
    <location>
        <begin position="234"/>
        <end position="262"/>
    </location>
</feature>
<dbReference type="SUPFAM" id="SSF53335">
    <property type="entry name" value="S-adenosyl-L-methionine-dependent methyltransferases"/>
    <property type="match status" value="1"/>
</dbReference>
<evidence type="ECO:0000256" key="1">
    <source>
        <dbReference type="SAM" id="MobiDB-lite"/>
    </source>
</evidence>
<feature type="domain" description="RNA-editing substrate-binding complex 6 protein" evidence="2">
    <location>
        <begin position="348"/>
        <end position="558"/>
    </location>
</feature>
<dbReference type="GO" id="GO:0005759">
    <property type="term" value="C:mitochondrial matrix"/>
    <property type="evidence" value="ECO:0007669"/>
    <property type="project" value="TreeGrafter"/>
</dbReference>
<sequence>MMDRSSASSATSSFEGSGGSGGSWPNNRRGSGKGTNRGRRQGSERFSPEAEHTSDGRWDAQGNQRGDSLGESKGQSRGDSSWGNEHRVDSRGGCGDRWADGTPSAAGRQENRTRRVAEGEPPPPGTGSASGSGQSPGFAVPVTGSVPPPPAPANGPPSGSWRGIDSRLNGGANAGAGGQPQPGGAFSGHSGLRASRERHLGQPSQEAYSVGNHRQPQHQQGGCGGPMPYPPQQHPYHPQPQTSIAPIGIPASGLPGPLGAPSVQQDAEGLPDEVSRRAVEPTEEEASTNELLEALLEALKAGNIAHAGNAISQLTKSEQEARSFAHCPALLRQAITALKLGLEARQAETDMTTLADMVFALGKLHINASDPVIMDLMKTVAEMSRYKADQFTPNIMSNLVWGFACLGIRNDSLMSVIAAEVVNKITSFDHRELSNTAWAFAKCGLWNQQLACCLVAECKEKIQTFTPQSLSNVSWAMAQWGTSEVELLDAICTEVKSKREHFEPAPLTMTAWAFATLQIRNDEIMAIISEESMAKMKLFRKQDLAHLAWAFASLRVQDRKLFDVMSAEIRKKMSGTLPPELANIAWAFAKNNLAMDDIMRELAAEAVLQIQGFKTAEIAMMTWAYAVAGQQNTLLMTEVGLQVARRMDKFTVAQLAHIAWAFGALSMKHRDFLVTLSRYAQSSMTQFKAQGLSNIAWSFAMVQWRDVEFLNAAVPCIRAGISELKPLALSRCAWAYRTLAVHHELLLESIMEESLKKISDFSYKGLVKLVDSCFVGTPTKAQLALEQAVTDRVAEAAALMQSMWTSHASLGTYPQDCCKKLQNLGISDFGLKGTPLLLAKLGIKMPEFEFVHRCYQQVGDGLEFAAAGIEVELATDKAITLNKILVTHFDGQEIEAVMAFKGDAESFQVTMTQQEAKQLLVANIVTPTQESEALHQTLAQACALICSKLGIDASSEEQCEAVHGCIRTLLVAIPSLSSVALLLQMQMRFPKVRLEFVEFHDPVKPGKGTRDNAKHLGSNININKTKLQRQLCMSSYCLMGKEGTAVLDPELLAKLEEKERQSAEEANEAPAFALFDDGDGSESASSEANSLAVLLRDTSAASPRPLLLRAEEVPLRYRTPKWFQIQRPGGLPVPLVQGCSQSGHGDVIWAAAEFCAEALVKGDLEVLVGPVRGCRVLEVGAGVGLPSCTAVRCGAEVVSSDIPDHERVLALATSLVLNLQEASAEQEKACCAPRARAIPHYWGESCELLCSEGAFDLLLCCDCLYIPDLHGPLLDTICGCLSSAGVALVCFSLHRTAPKSVIFGFFDLARSRGLEVELFCERQLPPRCSNMPLERSYVYAYTLRRGSLTESQEPVCGG</sequence>
<dbReference type="GO" id="GO:0003723">
    <property type="term" value="F:RNA binding"/>
    <property type="evidence" value="ECO:0007669"/>
    <property type="project" value="TreeGrafter"/>
</dbReference>
<feature type="compositionally biased region" description="Basic and acidic residues" evidence="1">
    <location>
        <begin position="109"/>
        <end position="118"/>
    </location>
</feature>
<feature type="compositionally biased region" description="Pro residues" evidence="1">
    <location>
        <begin position="146"/>
        <end position="155"/>
    </location>
</feature>
<name>A0A813JIR0_POLGL</name>
<gene>
    <name evidence="3" type="ORF">PGLA2088_LOCUS21219</name>
</gene>
<dbReference type="InterPro" id="IPR058917">
    <property type="entry name" value="RESC6_dom"/>
</dbReference>
<feature type="compositionally biased region" description="Gly residues" evidence="1">
    <location>
        <begin position="172"/>
        <end position="181"/>
    </location>
</feature>
<dbReference type="GO" id="GO:0035770">
    <property type="term" value="C:ribonucleoprotein granule"/>
    <property type="evidence" value="ECO:0007669"/>
    <property type="project" value="TreeGrafter"/>
</dbReference>
<feature type="region of interest" description="Disordered" evidence="1">
    <location>
        <begin position="1"/>
        <end position="287"/>
    </location>
</feature>
<feature type="region of interest" description="Disordered" evidence="1">
    <location>
        <begin position="1058"/>
        <end position="1083"/>
    </location>
</feature>
<dbReference type="Pfam" id="PF10294">
    <property type="entry name" value="Methyltransf_16"/>
    <property type="match status" value="1"/>
</dbReference>
<evidence type="ECO:0000313" key="3">
    <source>
        <dbReference type="EMBL" id="CAE8679175.1"/>
    </source>
</evidence>
<evidence type="ECO:0000259" key="2">
    <source>
        <dbReference type="Pfam" id="PF26188"/>
    </source>
</evidence>
<dbReference type="PANTHER" id="PTHR21228:SF40">
    <property type="entry name" value="LD45607P"/>
    <property type="match status" value="1"/>
</dbReference>
<dbReference type="GO" id="GO:0000963">
    <property type="term" value="P:mitochondrial RNA processing"/>
    <property type="evidence" value="ECO:0007669"/>
    <property type="project" value="TreeGrafter"/>
</dbReference>
<protein>
    <recommendedName>
        <fullName evidence="2">RNA-editing substrate-binding complex 6 protein domain-containing protein</fullName>
    </recommendedName>
</protein>
<dbReference type="InterPro" id="IPR050870">
    <property type="entry name" value="FAST_kinase"/>
</dbReference>